<dbReference type="CDD" id="cd12177">
    <property type="entry name" value="2-Hacid_dh_12"/>
    <property type="match status" value="1"/>
</dbReference>
<dbReference type="AlphaFoldDB" id="A0A1S6IQR4"/>
<evidence type="ECO:0000256" key="2">
    <source>
        <dbReference type="ARBA" id="ARBA00023002"/>
    </source>
</evidence>
<dbReference type="Pfam" id="PF02826">
    <property type="entry name" value="2-Hacid_dh_C"/>
    <property type="match status" value="1"/>
</dbReference>
<dbReference type="OrthoDB" id="9805416at2"/>
<dbReference type="STRING" id="708126.BW727_101528"/>
<evidence type="ECO:0000256" key="4">
    <source>
        <dbReference type="RuleBase" id="RU003719"/>
    </source>
</evidence>
<comment type="similarity">
    <text evidence="1 4">Belongs to the D-isomer specific 2-hydroxyacid dehydrogenase family.</text>
</comment>
<dbReference type="SUPFAM" id="SSF52283">
    <property type="entry name" value="Formate/glycerate dehydrogenase catalytic domain-like"/>
    <property type="match status" value="1"/>
</dbReference>
<dbReference type="InterPro" id="IPR006140">
    <property type="entry name" value="D-isomer_DH_NAD-bd"/>
</dbReference>
<dbReference type="Proteomes" id="UP000188993">
    <property type="component" value="Chromosome"/>
</dbReference>
<dbReference type="GO" id="GO:0051287">
    <property type="term" value="F:NAD binding"/>
    <property type="evidence" value="ECO:0007669"/>
    <property type="project" value="InterPro"/>
</dbReference>
<dbReference type="EC" id="1.1.1.81" evidence="7"/>
<dbReference type="PANTHER" id="PTHR10996">
    <property type="entry name" value="2-HYDROXYACID DEHYDROGENASE-RELATED"/>
    <property type="match status" value="1"/>
</dbReference>
<keyword evidence="8" id="KW-1185">Reference proteome</keyword>
<reference evidence="7 8" key="1">
    <citation type="journal article" date="2014" name="Int. J. Syst. Evol. Microbiol.">
        <title>Jeotgalibaca dankookensis gen. nov., sp. nov., a member of the family Carnobacteriaceae, isolated from seujeot (Korean traditional food).</title>
        <authorList>
            <person name="Lee D.G."/>
            <person name="Trujillo M.E."/>
            <person name="Kang H."/>
            <person name="Ahn T.Y."/>
        </authorList>
    </citation>
    <scope>NUCLEOTIDE SEQUENCE [LARGE SCALE GENOMIC DNA]</scope>
    <source>
        <strain evidence="7 8">EX-07</strain>
    </source>
</reference>
<accession>A0A1S6IQR4</accession>
<evidence type="ECO:0000256" key="3">
    <source>
        <dbReference type="ARBA" id="ARBA00023027"/>
    </source>
</evidence>
<gene>
    <name evidence="7" type="ORF">BW727_101528</name>
</gene>
<evidence type="ECO:0000259" key="5">
    <source>
        <dbReference type="Pfam" id="PF00389"/>
    </source>
</evidence>
<evidence type="ECO:0000313" key="7">
    <source>
        <dbReference type="EMBL" id="AQS53895.1"/>
    </source>
</evidence>
<keyword evidence="7" id="KW-0670">Pyruvate</keyword>
<sequence length="334" mass="36462">MAQENKIAIVNSSSFGRIFNHHLKRLEKMGSVSRFEFDSAIPGQELAEALKGYNMIIASVTPFFTSDFFEHKDELKLITRHGIGFNNIDLEAAKKHGTLVSIVPPLVERDAVAENNVTNLLALMRRTLESAAEVKKGGWENRAEFVGSGLCGKTVGVIGVGNTGSRVVEILHYGFRCDVLGVDPNKTALEINTFGGKKVELDELLERSEVICLCASLNEANYHLISKERIDKMKQGAYLSNSARGALVDEAAIIEAIENGKLAGYATDVLEVEPGSSDHLFLNYPNIVVTPHTSAYTMECLEGMGEVCVSDCEAVIEGRLPNRPVQSVSPYVTE</sequence>
<evidence type="ECO:0000256" key="1">
    <source>
        <dbReference type="ARBA" id="ARBA00005854"/>
    </source>
</evidence>
<dbReference type="GO" id="GO:0030267">
    <property type="term" value="F:glyoxylate reductase (NADPH) activity"/>
    <property type="evidence" value="ECO:0007669"/>
    <property type="project" value="TreeGrafter"/>
</dbReference>
<feature type="domain" description="D-isomer specific 2-hydroxyacid dehydrogenase NAD-binding" evidence="6">
    <location>
        <begin position="118"/>
        <end position="294"/>
    </location>
</feature>
<dbReference type="InterPro" id="IPR006139">
    <property type="entry name" value="D-isomer_2_OHA_DH_cat_dom"/>
</dbReference>
<name>A0A1S6IQR4_9LACT</name>
<evidence type="ECO:0000259" key="6">
    <source>
        <dbReference type="Pfam" id="PF02826"/>
    </source>
</evidence>
<dbReference type="InterPro" id="IPR036291">
    <property type="entry name" value="NAD(P)-bd_dom_sf"/>
</dbReference>
<dbReference type="GO" id="GO:0016618">
    <property type="term" value="F:hydroxypyruvate reductase [NAD(P)H] activity"/>
    <property type="evidence" value="ECO:0007669"/>
    <property type="project" value="UniProtKB-EC"/>
</dbReference>
<dbReference type="EMBL" id="CP019728">
    <property type="protein sequence ID" value="AQS53895.1"/>
    <property type="molecule type" value="Genomic_DNA"/>
</dbReference>
<dbReference type="Pfam" id="PF00389">
    <property type="entry name" value="2-Hacid_dh"/>
    <property type="match status" value="1"/>
</dbReference>
<dbReference type="RefSeq" id="WP_062469939.1">
    <property type="nucleotide sequence ID" value="NZ_BBYN01000015.1"/>
</dbReference>
<dbReference type="Gene3D" id="3.40.50.720">
    <property type="entry name" value="NAD(P)-binding Rossmann-like Domain"/>
    <property type="match status" value="2"/>
</dbReference>
<proteinExistence type="inferred from homology"/>
<keyword evidence="3" id="KW-0520">NAD</keyword>
<dbReference type="InterPro" id="IPR050223">
    <property type="entry name" value="D-isomer_2-hydroxyacid_DH"/>
</dbReference>
<dbReference type="GO" id="GO:0005829">
    <property type="term" value="C:cytosol"/>
    <property type="evidence" value="ECO:0007669"/>
    <property type="project" value="TreeGrafter"/>
</dbReference>
<dbReference type="PANTHER" id="PTHR10996:SF178">
    <property type="entry name" value="2-HYDROXYACID DEHYDROGENASE YGL185C-RELATED"/>
    <property type="match status" value="1"/>
</dbReference>
<dbReference type="KEGG" id="jda:BW727_101528"/>
<evidence type="ECO:0000313" key="8">
    <source>
        <dbReference type="Proteomes" id="UP000188993"/>
    </source>
</evidence>
<keyword evidence="2 4" id="KW-0560">Oxidoreductase</keyword>
<organism evidence="7 8">
    <name type="scientific">Jeotgalibaca dankookensis</name>
    <dbReference type="NCBI Taxonomy" id="708126"/>
    <lineage>
        <taxon>Bacteria</taxon>
        <taxon>Bacillati</taxon>
        <taxon>Bacillota</taxon>
        <taxon>Bacilli</taxon>
        <taxon>Lactobacillales</taxon>
        <taxon>Carnobacteriaceae</taxon>
        <taxon>Jeotgalibaca</taxon>
    </lineage>
</organism>
<protein>
    <submittedName>
        <fullName evidence="7">Hydroxypyruvate reductase</fullName>
        <ecNumber evidence="7">1.1.1.81</ecNumber>
    </submittedName>
</protein>
<feature type="domain" description="D-isomer specific 2-hydroxyacid dehydrogenase catalytic" evidence="5">
    <location>
        <begin position="23"/>
        <end position="325"/>
    </location>
</feature>
<dbReference type="SUPFAM" id="SSF51735">
    <property type="entry name" value="NAD(P)-binding Rossmann-fold domains"/>
    <property type="match status" value="1"/>
</dbReference>